<gene>
    <name evidence="1" type="ORF">MRATA1EN22A_LOCUS21823</name>
</gene>
<reference evidence="1" key="2">
    <citation type="submission" date="2025-03" db="EMBL/GenBank/DDBJ databases">
        <authorList>
            <consortium name="ELIXIR-Norway"/>
            <consortium name="Elixir Norway"/>
        </authorList>
    </citation>
    <scope>NUCLEOTIDE SEQUENCE</scope>
</reference>
<reference evidence="1" key="1">
    <citation type="submission" date="2023-05" db="EMBL/GenBank/DDBJ databases">
        <authorList>
            <consortium name="ELIXIR-Norway"/>
        </authorList>
    </citation>
    <scope>NUCLEOTIDE SEQUENCE</scope>
</reference>
<name>A0AC59ZRJ3_RANTA</name>
<proteinExistence type="predicted"/>
<evidence type="ECO:0000313" key="1">
    <source>
        <dbReference type="EMBL" id="CAN0493650.1"/>
    </source>
</evidence>
<dbReference type="Proteomes" id="UP001162501">
    <property type="component" value="Chromosome 33"/>
</dbReference>
<dbReference type="EMBL" id="OX596117">
    <property type="protein sequence ID" value="CAN0493650.1"/>
    <property type="molecule type" value="Genomic_DNA"/>
</dbReference>
<protein>
    <submittedName>
        <fullName evidence="1">Uncharacterized protein</fullName>
    </submittedName>
</protein>
<sequence length="662" mass="73594">MPGVYKGECGANVDQMPYLTSPDKGWIEAVNKPYDIKRSSWVKDEKEGFVAGESQSEQGDQVTMKTITNQTLIMKKDDIQQTNHPKFYQASDMADMTFLNEASVLDNLHQCYINMRIYMSVRARTYSGLFRVTVSPYRWLPIHGARVANMGPTAAGCGRGAVPRALVALKPVWWELGHGRRSVVPCLSLLTPYLLLGSAGPLTAWGRGLGGEEDNFICIHFGATGKLVGADIESCESSLFHRVFGGQDQLPLWGSQELPGVLPPLALQEAFDVLGFSAQKTDLYKLTGAHHALRQLADKVAHLMGLSFRERQKGITRLRVKVGNELVQEGQNTEQCQKSIGALGKAMYDKMFKCLAVRINKILDTKMQRRFFTGVLDIAGFKILEACLASRAKDAHLIMHQLACNGILEGLRICGKGFPNRLQYPEYHVLNPNVIPQRFVNKKASELLLGSINLDVNEYKIGHIKVFFQAGILARLEDMRDECPAKLMSTLQRRLCGFLIKPLLNMARQEEEMKVREEGLRSATAKAQELLGKVVELEEKTATLSRENDLTDQLQAAHPAFDQRSFPHQEQENLLDVEERLTPMMKAKIGLESPICNMRERLEEQEGLSAPLSSEKRKLEGELSDLRRDLEGWGDHAGQDGEGEAGGEAPGLILVLPGPGNS</sequence>
<evidence type="ECO:0000313" key="2">
    <source>
        <dbReference type="Proteomes" id="UP001162501"/>
    </source>
</evidence>
<accession>A0AC59ZRJ3</accession>
<organism evidence="1 2">
    <name type="scientific">Rangifer tarandus platyrhynchus</name>
    <name type="common">Svalbard reindeer</name>
    <dbReference type="NCBI Taxonomy" id="3082113"/>
    <lineage>
        <taxon>Eukaryota</taxon>
        <taxon>Metazoa</taxon>
        <taxon>Chordata</taxon>
        <taxon>Craniata</taxon>
        <taxon>Vertebrata</taxon>
        <taxon>Euteleostomi</taxon>
        <taxon>Mammalia</taxon>
        <taxon>Eutheria</taxon>
        <taxon>Laurasiatheria</taxon>
        <taxon>Artiodactyla</taxon>
        <taxon>Ruminantia</taxon>
        <taxon>Pecora</taxon>
        <taxon>Cervidae</taxon>
        <taxon>Odocoileinae</taxon>
        <taxon>Rangifer</taxon>
    </lineage>
</organism>